<name>A0A6B0U5P6_IXORI</name>
<feature type="chain" id="PRO_5025512969" evidence="1">
    <location>
        <begin position="24"/>
        <end position="76"/>
    </location>
</feature>
<dbReference type="EMBL" id="GIFC01001463">
    <property type="protein sequence ID" value="MXU83546.1"/>
    <property type="molecule type" value="Transcribed_RNA"/>
</dbReference>
<evidence type="ECO:0000313" key="2">
    <source>
        <dbReference type="EMBL" id="MXU83546.1"/>
    </source>
</evidence>
<dbReference type="AlphaFoldDB" id="A0A6B0U5P6"/>
<sequence length="76" mass="8896">MVAAVFIFVLLRLICCCINQVNWIKLCNTRLHFFFVWSQTKPILGTRDLQAATFARKTFPCHFLFVDFFVHCGYSS</sequence>
<accession>A0A6B0U5P6</accession>
<organism evidence="2">
    <name type="scientific">Ixodes ricinus</name>
    <name type="common">Common tick</name>
    <name type="synonym">Acarus ricinus</name>
    <dbReference type="NCBI Taxonomy" id="34613"/>
    <lineage>
        <taxon>Eukaryota</taxon>
        <taxon>Metazoa</taxon>
        <taxon>Ecdysozoa</taxon>
        <taxon>Arthropoda</taxon>
        <taxon>Chelicerata</taxon>
        <taxon>Arachnida</taxon>
        <taxon>Acari</taxon>
        <taxon>Parasitiformes</taxon>
        <taxon>Ixodida</taxon>
        <taxon>Ixodoidea</taxon>
        <taxon>Ixodidae</taxon>
        <taxon>Ixodinae</taxon>
        <taxon>Ixodes</taxon>
    </lineage>
</organism>
<keyword evidence="1" id="KW-0732">Signal</keyword>
<evidence type="ECO:0000256" key="1">
    <source>
        <dbReference type="SAM" id="SignalP"/>
    </source>
</evidence>
<protein>
    <submittedName>
        <fullName evidence="2">Putative secreted protein</fullName>
    </submittedName>
</protein>
<feature type="signal peptide" evidence="1">
    <location>
        <begin position="1"/>
        <end position="23"/>
    </location>
</feature>
<proteinExistence type="predicted"/>
<reference evidence="2" key="1">
    <citation type="submission" date="2019-12" db="EMBL/GenBank/DDBJ databases">
        <title>An insight into the sialome of adult female Ixodes ricinus ticks feeding for 6 days.</title>
        <authorList>
            <person name="Perner J."/>
            <person name="Ribeiro J.M.C."/>
        </authorList>
    </citation>
    <scope>NUCLEOTIDE SEQUENCE</scope>
    <source>
        <strain evidence="2">Semi-engorged</strain>
        <tissue evidence="2">Salivary glands</tissue>
    </source>
</reference>